<dbReference type="EMBL" id="LAIR01000002">
    <property type="protein sequence ID" value="KNX37652.1"/>
    <property type="molecule type" value="Genomic_DNA"/>
</dbReference>
<dbReference type="AlphaFoldDB" id="A0A0L6CIM3"/>
<gene>
    <name evidence="1" type="ORF">VV01_11660</name>
</gene>
<proteinExistence type="predicted"/>
<evidence type="ECO:0000313" key="2">
    <source>
        <dbReference type="Proteomes" id="UP000037397"/>
    </source>
</evidence>
<dbReference type="Pfam" id="PF11583">
    <property type="entry name" value="AurF"/>
    <property type="match status" value="1"/>
</dbReference>
<protein>
    <submittedName>
        <fullName evidence="1">Membrane protein</fullName>
    </submittedName>
</protein>
<dbReference type="OrthoDB" id="5138986at2"/>
<comment type="caution">
    <text evidence="1">The sequence shown here is derived from an EMBL/GenBank/DDBJ whole genome shotgun (WGS) entry which is preliminary data.</text>
</comment>
<dbReference type="SUPFAM" id="SSF47240">
    <property type="entry name" value="Ferritin-like"/>
    <property type="match status" value="1"/>
</dbReference>
<evidence type="ECO:0000313" key="1">
    <source>
        <dbReference type="EMBL" id="KNX37652.1"/>
    </source>
</evidence>
<name>A0A0L6CIM3_9MICO</name>
<dbReference type="InterPro" id="IPR009078">
    <property type="entry name" value="Ferritin-like_SF"/>
</dbReference>
<dbReference type="STRING" id="1631356.VV01_11660"/>
<dbReference type="InterPro" id="IPR025859">
    <property type="entry name" value="AurF/CmlI"/>
</dbReference>
<dbReference type="GO" id="GO:0016491">
    <property type="term" value="F:oxidoreductase activity"/>
    <property type="evidence" value="ECO:0007669"/>
    <property type="project" value="InterPro"/>
</dbReference>
<dbReference type="PATRIC" id="fig|1631356.3.peg.2279"/>
<keyword evidence="2" id="KW-1185">Reference proteome</keyword>
<accession>A0A0L6CIM3</accession>
<organism evidence="1 2">
    <name type="scientific">Luteipulveratus halotolerans</name>
    <dbReference type="NCBI Taxonomy" id="1631356"/>
    <lineage>
        <taxon>Bacteria</taxon>
        <taxon>Bacillati</taxon>
        <taxon>Actinomycetota</taxon>
        <taxon>Actinomycetes</taxon>
        <taxon>Micrococcales</taxon>
        <taxon>Dermacoccaceae</taxon>
        <taxon>Luteipulveratus</taxon>
    </lineage>
</organism>
<reference evidence="2" key="1">
    <citation type="submission" date="2015-03" db="EMBL/GenBank/DDBJ databases">
        <title>Luteipulveratus halotolerans sp. nov., a novel actinobacterium (Dermacoccaceae) from Sarawak, Malaysia.</title>
        <authorList>
            <person name="Juboi H."/>
            <person name="Basik A."/>
            <person name="Shamsul S.S."/>
            <person name="Arnold P."/>
            <person name="Schmitt E.K."/>
            <person name="Sanglier J.-J."/>
            <person name="Yeo T."/>
        </authorList>
    </citation>
    <scope>NUCLEOTIDE SEQUENCE [LARGE SCALE GENOMIC DNA]</scope>
    <source>
        <strain evidence="2">C296001</strain>
    </source>
</reference>
<dbReference type="Proteomes" id="UP000037397">
    <property type="component" value="Unassembled WGS sequence"/>
</dbReference>
<dbReference type="Gene3D" id="1.10.620.20">
    <property type="entry name" value="Ribonucleotide Reductase, subunit A"/>
    <property type="match status" value="1"/>
</dbReference>
<sequence>MSTSTPDRTEAVAQRLLASSARHSYDPEVDLDWDAPFVDGAWFMQPERMSLYGTPTWERLSEQQRIELSRHEVASIMSVGLWFEIVLMEVMLRGVYDADPTDRRTHYMLTEIADECRHSTMFGRAIERLDVPAYGPQPRVHTSGRVMKLLGSGVSAYAGTLVVEDILDRWQRELIKDERVQPMARMVCRIHVLEEARHITFAKQEIERERPRLSRLALAYHQAMLAQSVFAVSRSLVNPRVYAAVGLDPRTARHEALGNPHYQRTLAWMAEKVVPFVESQGLIPPRHRRTWERSYLLPTG</sequence>
<dbReference type="RefSeq" id="WP_050670030.1">
    <property type="nucleotide sequence ID" value="NZ_LAIR01000002.1"/>
</dbReference>
<dbReference type="InterPro" id="IPR012348">
    <property type="entry name" value="RNR-like"/>
</dbReference>